<dbReference type="AlphaFoldDB" id="A0A1W1XX88"/>
<protein>
    <submittedName>
        <fullName evidence="5">TRAP-type C4-dicarboxylate transport system, substrate-binding protein</fullName>
    </submittedName>
</protein>
<gene>
    <name evidence="5" type="ORF">SAMN02745857_03301</name>
</gene>
<feature type="signal peptide" evidence="4">
    <location>
        <begin position="1"/>
        <end position="20"/>
    </location>
</feature>
<dbReference type="CDD" id="cd13602">
    <property type="entry name" value="PBP2_TRAP_BpDctp6_7"/>
    <property type="match status" value="1"/>
</dbReference>
<keyword evidence="2" id="KW-0813">Transport</keyword>
<accession>A0A1W1XX88</accession>
<dbReference type="InterPro" id="IPR018389">
    <property type="entry name" value="DctP_fam"/>
</dbReference>
<dbReference type="RefSeq" id="WP_176216980.1">
    <property type="nucleotide sequence ID" value="NZ_FWXD01000023.1"/>
</dbReference>
<keyword evidence="3 4" id="KW-0732">Signal</keyword>
<dbReference type="PANTHER" id="PTHR33376">
    <property type="match status" value="1"/>
</dbReference>
<sequence length="355" mass="38503">MKRALLTLLLTMLAAGPVCADNAADTSTEGDAGVRTLKVIGSWSMLSQYKNYELPFWSQTVPKLSEGTLKAEITPFNDLGLKGGEVLRMMKLGLTDFGTTILSYVSEQDPRAEGVDLAGLTTDLASSHKVADAYLPVLDGYFRKKHGVRVLALWPYSAQELMCTSPIKSLSELKGKKVRVSLRTTSDLIEAYGATTLNIPFDQVYDKMKAGEIDCLITGTLSANTAKLYEVTSHLYNLPLGWSVLMLAVNNNSWEQLTPKEKAALNKGIAQLSSELWQAANAQTELGLACNSGSDACNLPTKGQMTIVAPAAADKARLKQLVKQVVVKRWLERCGNECRDEWNKTAGQAAGVAIP</sequence>
<evidence type="ECO:0000313" key="5">
    <source>
        <dbReference type="EMBL" id="SMC28546.1"/>
    </source>
</evidence>
<dbReference type="InterPro" id="IPR038404">
    <property type="entry name" value="TRAP_DctP_sf"/>
</dbReference>
<evidence type="ECO:0000256" key="4">
    <source>
        <dbReference type="SAM" id="SignalP"/>
    </source>
</evidence>
<reference evidence="5 6" key="1">
    <citation type="submission" date="2017-04" db="EMBL/GenBank/DDBJ databases">
        <authorList>
            <person name="Afonso C.L."/>
            <person name="Miller P.J."/>
            <person name="Scott M.A."/>
            <person name="Spackman E."/>
            <person name="Goraichik I."/>
            <person name="Dimitrov K.M."/>
            <person name="Suarez D.L."/>
            <person name="Swayne D.E."/>
        </authorList>
    </citation>
    <scope>NUCLEOTIDE SEQUENCE [LARGE SCALE GENOMIC DNA]</scope>
    <source>
        <strain evidence="5 6">DSM 23236</strain>
    </source>
</reference>
<dbReference type="GO" id="GO:0055085">
    <property type="term" value="P:transmembrane transport"/>
    <property type="evidence" value="ECO:0007669"/>
    <property type="project" value="InterPro"/>
</dbReference>
<comment type="similarity">
    <text evidence="1">Belongs to the bacterial solute-binding protein 7 family.</text>
</comment>
<keyword evidence="6" id="KW-1185">Reference proteome</keyword>
<dbReference type="Proteomes" id="UP000192761">
    <property type="component" value="Unassembled WGS sequence"/>
</dbReference>
<dbReference type="Gene3D" id="3.40.190.170">
    <property type="entry name" value="Bacterial extracellular solute-binding protein, family 7"/>
    <property type="match status" value="1"/>
</dbReference>
<dbReference type="NCBIfam" id="NF037995">
    <property type="entry name" value="TRAP_S1"/>
    <property type="match status" value="1"/>
</dbReference>
<feature type="chain" id="PRO_5011986380" evidence="4">
    <location>
        <begin position="21"/>
        <end position="355"/>
    </location>
</feature>
<evidence type="ECO:0000256" key="2">
    <source>
        <dbReference type="ARBA" id="ARBA00022448"/>
    </source>
</evidence>
<name>A0A1W1XX88_9NEIS</name>
<dbReference type="SUPFAM" id="SSF53850">
    <property type="entry name" value="Periplasmic binding protein-like II"/>
    <property type="match status" value="1"/>
</dbReference>
<evidence type="ECO:0000313" key="6">
    <source>
        <dbReference type="Proteomes" id="UP000192761"/>
    </source>
</evidence>
<dbReference type="EMBL" id="FWXD01000023">
    <property type="protein sequence ID" value="SMC28546.1"/>
    <property type="molecule type" value="Genomic_DNA"/>
</dbReference>
<dbReference type="STRING" id="1121001.SAMN02745857_03301"/>
<organism evidence="5 6">
    <name type="scientific">Andreprevotia lacus DSM 23236</name>
    <dbReference type="NCBI Taxonomy" id="1121001"/>
    <lineage>
        <taxon>Bacteria</taxon>
        <taxon>Pseudomonadati</taxon>
        <taxon>Pseudomonadota</taxon>
        <taxon>Betaproteobacteria</taxon>
        <taxon>Neisseriales</taxon>
        <taxon>Chitinibacteraceae</taxon>
        <taxon>Andreprevotia</taxon>
    </lineage>
</organism>
<dbReference type="Pfam" id="PF03480">
    <property type="entry name" value="DctP"/>
    <property type="match status" value="1"/>
</dbReference>
<proteinExistence type="inferred from homology"/>
<evidence type="ECO:0000256" key="3">
    <source>
        <dbReference type="ARBA" id="ARBA00022729"/>
    </source>
</evidence>
<dbReference type="PANTHER" id="PTHR33376:SF7">
    <property type="entry name" value="C4-DICARBOXYLATE-BINDING PROTEIN DCTB"/>
    <property type="match status" value="1"/>
</dbReference>
<evidence type="ECO:0000256" key="1">
    <source>
        <dbReference type="ARBA" id="ARBA00009023"/>
    </source>
</evidence>